<comment type="caution">
    <text evidence="1">The sequence shown here is derived from an EMBL/GenBank/DDBJ whole genome shotgun (WGS) entry which is preliminary data.</text>
</comment>
<evidence type="ECO:0008006" key="3">
    <source>
        <dbReference type="Google" id="ProtNLM"/>
    </source>
</evidence>
<dbReference type="RefSeq" id="WP_253753472.1">
    <property type="nucleotide sequence ID" value="NZ_JAMZDZ010000001.1"/>
</dbReference>
<organism evidence="1 2">
    <name type="scientific">Hamadaea flava</name>
    <dbReference type="NCBI Taxonomy" id="1742688"/>
    <lineage>
        <taxon>Bacteria</taxon>
        <taxon>Bacillati</taxon>
        <taxon>Actinomycetota</taxon>
        <taxon>Actinomycetes</taxon>
        <taxon>Micromonosporales</taxon>
        <taxon>Micromonosporaceae</taxon>
        <taxon>Hamadaea</taxon>
    </lineage>
</organism>
<accession>A0ABV8LMV8</accession>
<evidence type="ECO:0000313" key="2">
    <source>
        <dbReference type="Proteomes" id="UP001595816"/>
    </source>
</evidence>
<name>A0ABV8LMV8_9ACTN</name>
<keyword evidence="2" id="KW-1185">Reference proteome</keyword>
<dbReference type="Proteomes" id="UP001595816">
    <property type="component" value="Unassembled WGS sequence"/>
</dbReference>
<gene>
    <name evidence="1" type="ORF">ACFOZ4_17025</name>
</gene>
<protein>
    <recommendedName>
        <fullName evidence="3">PqqD family protein</fullName>
    </recommendedName>
</protein>
<reference evidence="2" key="1">
    <citation type="journal article" date="2019" name="Int. J. Syst. Evol. Microbiol.">
        <title>The Global Catalogue of Microorganisms (GCM) 10K type strain sequencing project: providing services to taxonomists for standard genome sequencing and annotation.</title>
        <authorList>
            <consortium name="The Broad Institute Genomics Platform"/>
            <consortium name="The Broad Institute Genome Sequencing Center for Infectious Disease"/>
            <person name="Wu L."/>
            <person name="Ma J."/>
        </authorList>
    </citation>
    <scope>NUCLEOTIDE SEQUENCE [LARGE SCALE GENOMIC DNA]</scope>
    <source>
        <strain evidence="2">CGMCC 4.7289</strain>
    </source>
</reference>
<dbReference type="EMBL" id="JBHSAY010000009">
    <property type="protein sequence ID" value="MFC4132311.1"/>
    <property type="molecule type" value="Genomic_DNA"/>
</dbReference>
<sequence length="90" mass="9954">MAETQIEELDDGRHLVEIPHEDGPVTILVRASPAVTDLFAADGTRVVTATVEYLLARQRPDDLPPQLDIEDVLAAYDDFEGEIRRRLGGV</sequence>
<proteinExistence type="predicted"/>
<evidence type="ECO:0000313" key="1">
    <source>
        <dbReference type="EMBL" id="MFC4132311.1"/>
    </source>
</evidence>